<dbReference type="AlphaFoldDB" id="A0A9P4MUW1"/>
<feature type="compositionally biased region" description="Low complexity" evidence="1">
    <location>
        <begin position="209"/>
        <end position="219"/>
    </location>
</feature>
<evidence type="ECO:0000256" key="1">
    <source>
        <dbReference type="SAM" id="MobiDB-lite"/>
    </source>
</evidence>
<evidence type="ECO:0000259" key="2">
    <source>
        <dbReference type="Pfam" id="PF24864"/>
    </source>
</evidence>
<reference evidence="3" key="1">
    <citation type="journal article" date="2020" name="Stud. Mycol.">
        <title>101 Dothideomycetes genomes: a test case for predicting lifestyles and emergence of pathogens.</title>
        <authorList>
            <person name="Haridas S."/>
            <person name="Albert R."/>
            <person name="Binder M."/>
            <person name="Bloem J."/>
            <person name="Labutti K."/>
            <person name="Salamov A."/>
            <person name="Andreopoulos B."/>
            <person name="Baker S."/>
            <person name="Barry K."/>
            <person name="Bills G."/>
            <person name="Bluhm B."/>
            <person name="Cannon C."/>
            <person name="Castanera R."/>
            <person name="Culley D."/>
            <person name="Daum C."/>
            <person name="Ezra D."/>
            <person name="Gonzalez J."/>
            <person name="Henrissat B."/>
            <person name="Kuo A."/>
            <person name="Liang C."/>
            <person name="Lipzen A."/>
            <person name="Lutzoni F."/>
            <person name="Magnuson J."/>
            <person name="Mondo S."/>
            <person name="Nolan M."/>
            <person name="Ohm R."/>
            <person name="Pangilinan J."/>
            <person name="Park H.-J."/>
            <person name="Ramirez L."/>
            <person name="Alfaro M."/>
            <person name="Sun H."/>
            <person name="Tritt A."/>
            <person name="Yoshinaga Y."/>
            <person name="Zwiers L.-H."/>
            <person name="Turgeon B."/>
            <person name="Goodwin S."/>
            <person name="Spatafora J."/>
            <person name="Crous P."/>
            <person name="Grigoriev I."/>
        </authorList>
    </citation>
    <scope>NUCLEOTIDE SEQUENCE</scope>
    <source>
        <strain evidence="3">ATCC 74209</strain>
    </source>
</reference>
<dbReference type="OrthoDB" id="62952at2759"/>
<sequence length="416" mass="46680">MTDTPMVDVPPPPSKRPRVSVASTAHNGPYPSPATFREGSFSLLLSLPRELRDRIYTYALSSKSPSSWPNPVTPFPPRNLNPALLRTCRYVYEEAAPILYANNKFCFEHPSDCTVFRVIASPYSECIESVCFRIRSKDVRLWTQYLGSGKKERSLQADIPRLRNLWIFLRCPNMTPLPQGQQILQHIQLIHQQSQAVINQLLNQQGHYQAPGQGQLQGHAGHHGPLHPQPVPPVLNVFTNNQQQIPPIPPNSFSFAHANQAPPPPGLQPVPPPQPNLVQNAVGVPPPPPPFLPQIFAQNPLAHPFVLPNGHGGHQHFIFNPREVANASSLTTLLTYFLARTSSREMGLQDLAFSLGGRTPVGTEIKVVCMVRLSRVEMEMIRERFPNEWAVDKEGESRTKFRKIWGMDISIEFVWS</sequence>
<dbReference type="PANTHER" id="PTHR42085">
    <property type="entry name" value="F-BOX DOMAIN-CONTAINING PROTEIN"/>
    <property type="match status" value="1"/>
</dbReference>
<dbReference type="Pfam" id="PF24864">
    <property type="entry name" value="DUF7730"/>
    <property type="match status" value="1"/>
</dbReference>
<dbReference type="EMBL" id="ML993902">
    <property type="protein sequence ID" value="KAF2203467.1"/>
    <property type="molecule type" value="Genomic_DNA"/>
</dbReference>
<evidence type="ECO:0000313" key="4">
    <source>
        <dbReference type="Proteomes" id="UP000799536"/>
    </source>
</evidence>
<feature type="region of interest" description="Disordered" evidence="1">
    <location>
        <begin position="1"/>
        <end position="27"/>
    </location>
</feature>
<feature type="region of interest" description="Disordered" evidence="1">
    <location>
        <begin position="208"/>
        <end position="236"/>
    </location>
</feature>
<proteinExistence type="predicted"/>
<comment type="caution">
    <text evidence="3">The sequence shown here is derived from an EMBL/GenBank/DDBJ whole genome shotgun (WGS) entry which is preliminary data.</text>
</comment>
<gene>
    <name evidence="3" type="ORF">GQ43DRAFT_438792</name>
</gene>
<organism evidence="3 4">
    <name type="scientific">Delitschia confertaspora ATCC 74209</name>
    <dbReference type="NCBI Taxonomy" id="1513339"/>
    <lineage>
        <taxon>Eukaryota</taxon>
        <taxon>Fungi</taxon>
        <taxon>Dikarya</taxon>
        <taxon>Ascomycota</taxon>
        <taxon>Pezizomycotina</taxon>
        <taxon>Dothideomycetes</taxon>
        <taxon>Pleosporomycetidae</taxon>
        <taxon>Pleosporales</taxon>
        <taxon>Delitschiaceae</taxon>
        <taxon>Delitschia</taxon>
    </lineage>
</organism>
<dbReference type="PANTHER" id="PTHR42085:SF1">
    <property type="entry name" value="F-BOX DOMAIN-CONTAINING PROTEIN"/>
    <property type="match status" value="1"/>
</dbReference>
<evidence type="ECO:0000313" key="3">
    <source>
        <dbReference type="EMBL" id="KAF2203467.1"/>
    </source>
</evidence>
<name>A0A9P4MUW1_9PLEO</name>
<keyword evidence="4" id="KW-1185">Reference proteome</keyword>
<dbReference type="InterPro" id="IPR056632">
    <property type="entry name" value="DUF7730"/>
</dbReference>
<protein>
    <recommendedName>
        <fullName evidence="2">DUF7730 domain-containing protein</fullName>
    </recommendedName>
</protein>
<dbReference type="InterPro" id="IPR038883">
    <property type="entry name" value="AN11006-like"/>
</dbReference>
<dbReference type="Proteomes" id="UP000799536">
    <property type="component" value="Unassembled WGS sequence"/>
</dbReference>
<accession>A0A9P4MUW1</accession>
<feature type="domain" description="DUF7730" evidence="2">
    <location>
        <begin position="83"/>
        <end position="139"/>
    </location>
</feature>